<sequence length="542" mass="61291">MAVQRIQHHIFELVAPTIALSAIFILLFGPCIISSCIYLVPRTIRNWNASQDQSSTHNHKEEIKSTSTSNGRITPTRNGYASVSTSDDFDCYNRANEMESADKIHDAYYIHAFVIPNYEEPEPLLRDTIKRLAQHRNATDHYVIVLAMEASEVDHRTKADNLRRAFDGSFLDFIITIHPKDLPGESRGKGSNVAYAARATCDELVRKRIDKRRVVFTVTDSDSAIPELYIRHVEKAFAESFDPYAIICSPPIFFSRNALNVPAAVRVTDIMWSIMVMQNLSNRKGLAFPCSTYSLSMVLAEQVGFWDTDKDAIGEDLHMWLKCFFKTGGISRTIPIYVPINLTNVQTTVADVAYSLKFAFGVSKKSPDTKSLLGSYSGQKFFMSCSLADKLTVVFHVLEAHMIPATSGWIMFAAVPLTQFLLISTYSPLSNYYPSFQNPILTSTFYYYMFCLIQAVSILLPMPLLMCAALYEGLHKTIDVDLLKKSSSETRTWRNVVDYAWLPVSAWLFLTLPSTMACVKRLIKCEEQYVVAEKIFSEELTR</sequence>
<evidence type="ECO:0000313" key="5">
    <source>
        <dbReference type="Proteomes" id="UP000789570"/>
    </source>
</evidence>
<dbReference type="AlphaFoldDB" id="A0A9N9AZJ2"/>
<dbReference type="InterPro" id="IPR029044">
    <property type="entry name" value="Nucleotide-diphossugar_trans"/>
</dbReference>
<proteinExistence type="predicted"/>
<keyword evidence="2" id="KW-0812">Transmembrane</keyword>
<dbReference type="Gene3D" id="3.90.550.10">
    <property type="entry name" value="Spore Coat Polysaccharide Biosynthesis Protein SpsA, Chain A"/>
    <property type="match status" value="1"/>
</dbReference>
<dbReference type="PANTHER" id="PTHR36851">
    <property type="entry name" value="UNNAMED PRODUCT"/>
    <property type="match status" value="1"/>
</dbReference>
<evidence type="ECO:0000259" key="3">
    <source>
        <dbReference type="Pfam" id="PF13632"/>
    </source>
</evidence>
<evidence type="ECO:0000256" key="2">
    <source>
        <dbReference type="SAM" id="Phobius"/>
    </source>
</evidence>
<feature type="transmembrane region" description="Helical" evidence="2">
    <location>
        <begin position="408"/>
        <end position="426"/>
    </location>
</feature>
<comment type="caution">
    <text evidence="4">The sequence shown here is derived from an EMBL/GenBank/DDBJ whole genome shotgun (WGS) entry which is preliminary data.</text>
</comment>
<dbReference type="OrthoDB" id="5819478at2759"/>
<dbReference type="Pfam" id="PF13632">
    <property type="entry name" value="Glyco_trans_2_3"/>
    <property type="match status" value="1"/>
</dbReference>
<reference evidence="4" key="1">
    <citation type="submission" date="2021-06" db="EMBL/GenBank/DDBJ databases">
        <authorList>
            <person name="Kallberg Y."/>
            <person name="Tangrot J."/>
            <person name="Rosling A."/>
        </authorList>
    </citation>
    <scope>NUCLEOTIDE SEQUENCE</scope>
    <source>
        <strain evidence="4">UK204</strain>
    </source>
</reference>
<dbReference type="Proteomes" id="UP000789570">
    <property type="component" value="Unassembled WGS sequence"/>
</dbReference>
<dbReference type="InterPro" id="IPR001173">
    <property type="entry name" value="Glyco_trans_2-like"/>
</dbReference>
<keyword evidence="5" id="KW-1185">Reference proteome</keyword>
<accession>A0A9N9AZJ2</accession>
<dbReference type="SUPFAM" id="SSF53448">
    <property type="entry name" value="Nucleotide-diphospho-sugar transferases"/>
    <property type="match status" value="1"/>
</dbReference>
<feature type="compositionally biased region" description="Polar residues" evidence="1">
    <location>
        <begin position="65"/>
        <end position="82"/>
    </location>
</feature>
<evidence type="ECO:0000313" key="4">
    <source>
        <dbReference type="EMBL" id="CAG8546327.1"/>
    </source>
</evidence>
<name>A0A9N9AZJ2_9GLOM</name>
<gene>
    <name evidence="4" type="ORF">FCALED_LOCUS5893</name>
</gene>
<evidence type="ECO:0000256" key="1">
    <source>
        <dbReference type="SAM" id="MobiDB-lite"/>
    </source>
</evidence>
<feature type="transmembrane region" description="Helical" evidence="2">
    <location>
        <begin position="446"/>
        <end position="471"/>
    </location>
</feature>
<feature type="region of interest" description="Disordered" evidence="1">
    <location>
        <begin position="50"/>
        <end position="82"/>
    </location>
</feature>
<dbReference type="EMBL" id="CAJVPQ010001332">
    <property type="protein sequence ID" value="CAG8546327.1"/>
    <property type="molecule type" value="Genomic_DNA"/>
</dbReference>
<protein>
    <submittedName>
        <fullName evidence="4">6879_t:CDS:1</fullName>
    </submittedName>
</protein>
<keyword evidence="2" id="KW-0472">Membrane</keyword>
<organism evidence="4 5">
    <name type="scientific">Funneliformis caledonium</name>
    <dbReference type="NCBI Taxonomy" id="1117310"/>
    <lineage>
        <taxon>Eukaryota</taxon>
        <taxon>Fungi</taxon>
        <taxon>Fungi incertae sedis</taxon>
        <taxon>Mucoromycota</taxon>
        <taxon>Glomeromycotina</taxon>
        <taxon>Glomeromycetes</taxon>
        <taxon>Glomerales</taxon>
        <taxon>Glomeraceae</taxon>
        <taxon>Funneliformis</taxon>
    </lineage>
</organism>
<keyword evidence="2" id="KW-1133">Transmembrane helix</keyword>
<feature type="domain" description="Glycosyltransferase 2-like" evidence="3">
    <location>
        <begin position="216"/>
        <end position="414"/>
    </location>
</feature>
<feature type="transmembrane region" description="Helical" evidence="2">
    <location>
        <begin position="18"/>
        <end position="40"/>
    </location>
</feature>
<dbReference type="PANTHER" id="PTHR36851:SF1">
    <property type="entry name" value="GLYCO_TRANS_2-LIKE DOMAIN-CONTAINING PROTEIN"/>
    <property type="match status" value="1"/>
</dbReference>